<dbReference type="GO" id="GO:0016779">
    <property type="term" value="F:nucleotidyltransferase activity"/>
    <property type="evidence" value="ECO:0007669"/>
    <property type="project" value="UniProtKB-KW"/>
</dbReference>
<evidence type="ECO:0000256" key="1">
    <source>
        <dbReference type="SAM" id="MobiDB-lite"/>
    </source>
</evidence>
<feature type="compositionally biased region" description="Gly residues" evidence="1">
    <location>
        <begin position="1"/>
        <end position="10"/>
    </location>
</feature>
<name>A0ABR3KXQ8_TRISP</name>
<proteinExistence type="predicted"/>
<keyword evidence="3" id="KW-1185">Reference proteome</keyword>
<accession>A0ABR3KXQ8</accession>
<evidence type="ECO:0000313" key="3">
    <source>
        <dbReference type="Proteomes" id="UP001558632"/>
    </source>
</evidence>
<protein>
    <submittedName>
        <fullName evidence="2">Bifunctional uridylyltransferase/uridylyl-removing enzyme</fullName>
    </submittedName>
</protein>
<gene>
    <name evidence="2" type="ORF">TSPI_06364</name>
</gene>
<feature type="region of interest" description="Disordered" evidence="1">
    <location>
        <begin position="1"/>
        <end position="47"/>
    </location>
</feature>
<reference evidence="2 3" key="1">
    <citation type="submission" date="2024-07" db="EMBL/GenBank/DDBJ databases">
        <title>Enhanced genomic and transcriptomic resources for Trichinella pseudospiralis and T. spiralis underpin the discovery of pronounced molecular differences between stages and species.</title>
        <authorList>
            <person name="Pasi K.K."/>
            <person name="La Rosa G."/>
            <person name="Gomez-Morales M.A."/>
            <person name="Tosini F."/>
            <person name="Sumanam S."/>
            <person name="Young N.D."/>
            <person name="Chang B.C."/>
            <person name="Robin G.B."/>
        </authorList>
    </citation>
    <scope>NUCLEOTIDE SEQUENCE [LARGE SCALE GENOMIC DNA]</scope>
    <source>
        <strain evidence="2">ISS534</strain>
    </source>
</reference>
<sequence length="94" mass="10311">MNPGELGGVGRRQSIHFVPPIDKMGEKKELPPSMEMNQNQPKSTVVDTRCPENRTCQKQRSGSSVISQLPLCSEKLLRLFDCSICLGQPGPVAC</sequence>
<keyword evidence="2" id="KW-0548">Nucleotidyltransferase</keyword>
<comment type="caution">
    <text evidence="2">The sequence shown here is derived from an EMBL/GenBank/DDBJ whole genome shotgun (WGS) entry which is preliminary data.</text>
</comment>
<feature type="compositionally biased region" description="Polar residues" evidence="1">
    <location>
        <begin position="35"/>
        <end position="46"/>
    </location>
</feature>
<keyword evidence="2" id="KW-0808">Transferase</keyword>
<evidence type="ECO:0000313" key="2">
    <source>
        <dbReference type="EMBL" id="KAL1244845.1"/>
    </source>
</evidence>
<dbReference type="EMBL" id="JBEUSY010000132">
    <property type="protein sequence ID" value="KAL1244845.1"/>
    <property type="molecule type" value="Genomic_DNA"/>
</dbReference>
<dbReference type="Proteomes" id="UP001558632">
    <property type="component" value="Unassembled WGS sequence"/>
</dbReference>
<organism evidence="2 3">
    <name type="scientific">Trichinella spiralis</name>
    <name type="common">Trichina worm</name>
    <dbReference type="NCBI Taxonomy" id="6334"/>
    <lineage>
        <taxon>Eukaryota</taxon>
        <taxon>Metazoa</taxon>
        <taxon>Ecdysozoa</taxon>
        <taxon>Nematoda</taxon>
        <taxon>Enoplea</taxon>
        <taxon>Dorylaimia</taxon>
        <taxon>Trichinellida</taxon>
        <taxon>Trichinellidae</taxon>
        <taxon>Trichinella</taxon>
    </lineage>
</organism>